<sequence>MATLEEALAKANDTSVKHIVSLSGGKDSTALALFMREHYPELPVEYVFCDTGVELPETDEYLERLEAVLGTEIVRLNALDKLGAKKKGNRNPFDLWLEVYGGYLPSPRSRWCTRVLKIQPFEDYVGANTAYSYIGIRHDENREGYTQQSKKPPALSDKPNILPIYPFKEHKMGLTDIQRLLEESGLGLPKYYNWRSRSGCYFCFYQQKGEWQALKRNHPDLFARAKMYENPVNGAQFTWVEGRTLEDLEKDPRQYDVKAPDEVDGCAICHL</sequence>
<dbReference type="Proteomes" id="UP000487929">
    <property type="component" value="Unassembled WGS sequence"/>
</dbReference>
<dbReference type="EMBL" id="WUTT01000001">
    <property type="protein sequence ID" value="NAW33499.1"/>
    <property type="molecule type" value="Genomic_DNA"/>
</dbReference>
<comment type="caution">
    <text evidence="2">The sequence shown here is derived from an EMBL/GenBank/DDBJ whole genome shotgun (WGS) entry which is preliminary data.</text>
</comment>
<dbReference type="RefSeq" id="WP_161430578.1">
    <property type="nucleotide sequence ID" value="NZ_WUTT01000001.1"/>
</dbReference>
<evidence type="ECO:0000313" key="3">
    <source>
        <dbReference type="Proteomes" id="UP000487929"/>
    </source>
</evidence>
<dbReference type="InterPro" id="IPR014729">
    <property type="entry name" value="Rossmann-like_a/b/a_fold"/>
</dbReference>
<dbReference type="PANTHER" id="PTHR43196:SF2">
    <property type="entry name" value="PHOSPHOADENOSINE PHOSPHOSULFATE REDUCTASE"/>
    <property type="match status" value="1"/>
</dbReference>
<gene>
    <name evidence="2" type="ORF">GRB96_03570</name>
</gene>
<keyword evidence="3" id="KW-1185">Reference proteome</keyword>
<proteinExistence type="predicted"/>
<dbReference type="Gene3D" id="3.40.50.620">
    <property type="entry name" value="HUPs"/>
    <property type="match status" value="1"/>
</dbReference>
<dbReference type="InterPro" id="IPR050128">
    <property type="entry name" value="Sulfate_adenylyltrnsfr_sub2"/>
</dbReference>
<evidence type="ECO:0000259" key="1">
    <source>
        <dbReference type="Pfam" id="PF01507"/>
    </source>
</evidence>
<dbReference type="GO" id="GO:0003824">
    <property type="term" value="F:catalytic activity"/>
    <property type="evidence" value="ECO:0007669"/>
    <property type="project" value="InterPro"/>
</dbReference>
<organism evidence="2 3">
    <name type="scientific">Halomonas alimentaria</name>
    <dbReference type="NCBI Taxonomy" id="147248"/>
    <lineage>
        <taxon>Bacteria</taxon>
        <taxon>Pseudomonadati</taxon>
        <taxon>Pseudomonadota</taxon>
        <taxon>Gammaproteobacteria</taxon>
        <taxon>Oceanospirillales</taxon>
        <taxon>Halomonadaceae</taxon>
        <taxon>Halomonas</taxon>
    </lineage>
</organism>
<protein>
    <submittedName>
        <fullName evidence="2">Phosphoadenosine phosphosulfate reductase family protein</fullName>
    </submittedName>
</protein>
<dbReference type="OrthoDB" id="9774475at2"/>
<evidence type="ECO:0000313" key="2">
    <source>
        <dbReference type="EMBL" id="NAW33499.1"/>
    </source>
</evidence>
<name>A0A7X5ANN6_9GAMM</name>
<reference evidence="2 3" key="1">
    <citation type="submission" date="2019-12" db="EMBL/GenBank/DDBJ databases">
        <title>Draft genome sequencing of Halomonas alimentaria DSM 15356.</title>
        <authorList>
            <person name="Pandiyan K."/>
            <person name="Kushwaha P."/>
            <person name="Gowdham M."/>
            <person name="Chakdar H."/>
            <person name="Singh A."/>
            <person name="Kumar M."/>
            <person name="Saxena A.K."/>
        </authorList>
    </citation>
    <scope>NUCLEOTIDE SEQUENCE [LARGE SCALE GENOMIC DNA]</scope>
    <source>
        <strain evidence="2 3">DSM 15356</strain>
    </source>
</reference>
<dbReference type="AlphaFoldDB" id="A0A7X5ANN6"/>
<accession>A0A7X5ANN6</accession>
<feature type="domain" description="Phosphoadenosine phosphosulphate reductase" evidence="1">
    <location>
        <begin position="18"/>
        <end position="201"/>
    </location>
</feature>
<dbReference type="SUPFAM" id="SSF52402">
    <property type="entry name" value="Adenine nucleotide alpha hydrolases-like"/>
    <property type="match status" value="1"/>
</dbReference>
<dbReference type="Pfam" id="PF01507">
    <property type="entry name" value="PAPS_reduct"/>
    <property type="match status" value="1"/>
</dbReference>
<dbReference type="PANTHER" id="PTHR43196">
    <property type="entry name" value="SULFATE ADENYLYLTRANSFERASE SUBUNIT 2"/>
    <property type="match status" value="1"/>
</dbReference>
<dbReference type="InterPro" id="IPR002500">
    <property type="entry name" value="PAPS_reduct_dom"/>
</dbReference>